<dbReference type="InterPro" id="IPR029058">
    <property type="entry name" value="AB_hydrolase_fold"/>
</dbReference>
<comment type="caution">
    <text evidence="4">The sequence shown here is derived from an EMBL/GenBank/DDBJ whole genome shotgun (WGS) entry which is preliminary data.</text>
</comment>
<dbReference type="Gene3D" id="3.40.50.1820">
    <property type="entry name" value="alpha/beta hydrolase"/>
    <property type="match status" value="1"/>
</dbReference>
<gene>
    <name evidence="4" type="ORF">EER27_11135</name>
</gene>
<name>A0A3M8SP26_9GAMM</name>
<feature type="region of interest" description="Disordered" evidence="2">
    <location>
        <begin position="1"/>
        <end position="29"/>
    </location>
</feature>
<evidence type="ECO:0000259" key="3">
    <source>
        <dbReference type="Pfam" id="PF07859"/>
    </source>
</evidence>
<protein>
    <submittedName>
        <fullName evidence="4">Alpha/beta hydrolase</fullName>
    </submittedName>
</protein>
<reference evidence="4 5" key="1">
    <citation type="submission" date="2018-11" db="EMBL/GenBank/DDBJ databases">
        <title>Lysobacter cryohumiis sp. nov., isolated from soil in the Tianshan Mountains, Xinjiang, China.</title>
        <authorList>
            <person name="Luo Y."/>
            <person name="Sheng H."/>
        </authorList>
    </citation>
    <scope>NUCLEOTIDE SEQUENCE [LARGE SCALE GENOMIC DNA]</scope>
    <source>
        <strain evidence="4 5">ZS60</strain>
    </source>
</reference>
<evidence type="ECO:0000313" key="4">
    <source>
        <dbReference type="EMBL" id="RNF83067.1"/>
    </source>
</evidence>
<dbReference type="SUPFAM" id="SSF53474">
    <property type="entry name" value="alpha/beta-Hydrolases"/>
    <property type="match status" value="1"/>
</dbReference>
<evidence type="ECO:0000256" key="2">
    <source>
        <dbReference type="SAM" id="MobiDB-lite"/>
    </source>
</evidence>
<dbReference type="PANTHER" id="PTHR48081:SF8">
    <property type="entry name" value="ALPHA_BETA HYDROLASE FOLD-3 DOMAIN-CONTAINING PROTEIN-RELATED"/>
    <property type="match status" value="1"/>
</dbReference>
<evidence type="ECO:0000313" key="5">
    <source>
        <dbReference type="Proteomes" id="UP000267049"/>
    </source>
</evidence>
<accession>A0A3M8SP26</accession>
<organism evidence="4 5">
    <name type="scientific">Montanilutibacter psychrotolerans</name>
    <dbReference type="NCBI Taxonomy" id="1327343"/>
    <lineage>
        <taxon>Bacteria</taxon>
        <taxon>Pseudomonadati</taxon>
        <taxon>Pseudomonadota</taxon>
        <taxon>Gammaproteobacteria</taxon>
        <taxon>Lysobacterales</taxon>
        <taxon>Lysobacteraceae</taxon>
        <taxon>Montanilutibacter</taxon>
    </lineage>
</organism>
<dbReference type="AlphaFoldDB" id="A0A3M8SP26"/>
<keyword evidence="5" id="KW-1185">Reference proteome</keyword>
<dbReference type="InterPro" id="IPR013094">
    <property type="entry name" value="AB_hydrolase_3"/>
</dbReference>
<proteinExistence type="predicted"/>
<feature type="domain" description="Alpha/beta hydrolase fold-3" evidence="3">
    <location>
        <begin position="105"/>
        <end position="304"/>
    </location>
</feature>
<sequence>MNVQDMTVAAQVGSDRRTPPELHTTSAGPSWQSRCINALLRLLPIKKQTASAAAVQAHVRKLALRPAPHVPTGLGRGVQVTRNNAAGWPVYRTAPSARPDTGNYVVFLHGGGFINEIVRAHWRFIGYLTRNAGVRCVVPIFPLAPAATARDLVPGTGELLRRLLEEAGPAKVTVVGNSAGAGLGLAASQWLRDSGYRQPDGLVLISPAVDAALGRPEHMAIAARDPTQDIPGCIEAARLYAGNLDVAHPYVSPLNGGFRGLPPMLAFTGTYDILHPDSIELAAKARAVGTPIELHLGQGQPHNYPLLPTPEGRQARERILRALATGLR</sequence>
<dbReference type="Pfam" id="PF07859">
    <property type="entry name" value="Abhydrolase_3"/>
    <property type="match status" value="1"/>
</dbReference>
<dbReference type="GO" id="GO:0016787">
    <property type="term" value="F:hydrolase activity"/>
    <property type="evidence" value="ECO:0007669"/>
    <property type="project" value="UniProtKB-KW"/>
</dbReference>
<dbReference type="PANTHER" id="PTHR48081">
    <property type="entry name" value="AB HYDROLASE SUPERFAMILY PROTEIN C4A8.06C"/>
    <property type="match status" value="1"/>
</dbReference>
<dbReference type="InterPro" id="IPR050300">
    <property type="entry name" value="GDXG_lipolytic_enzyme"/>
</dbReference>
<dbReference type="EMBL" id="RIBS01000005">
    <property type="protein sequence ID" value="RNF83067.1"/>
    <property type="molecule type" value="Genomic_DNA"/>
</dbReference>
<evidence type="ECO:0000256" key="1">
    <source>
        <dbReference type="ARBA" id="ARBA00022801"/>
    </source>
</evidence>
<dbReference type="Proteomes" id="UP000267049">
    <property type="component" value="Unassembled WGS sequence"/>
</dbReference>
<keyword evidence="1 4" id="KW-0378">Hydrolase</keyword>
<dbReference type="OrthoDB" id="312624at2"/>